<dbReference type="Proteomes" id="UP000198755">
    <property type="component" value="Unassembled WGS sequence"/>
</dbReference>
<gene>
    <name evidence="1" type="ORF">SAMN05444581_11150</name>
</gene>
<evidence type="ECO:0000313" key="2">
    <source>
        <dbReference type="Proteomes" id="UP000198755"/>
    </source>
</evidence>
<dbReference type="InterPro" id="IPR015422">
    <property type="entry name" value="PyrdxlP-dep_Trfase_small"/>
</dbReference>
<name>A0A1I4ASK5_9HYPH</name>
<dbReference type="Gene3D" id="3.40.640.10">
    <property type="entry name" value="Type I PLP-dependent aspartate aminotransferase-like (Major domain)"/>
    <property type="match status" value="1"/>
</dbReference>
<evidence type="ECO:0000313" key="1">
    <source>
        <dbReference type="EMBL" id="SFK58636.1"/>
    </source>
</evidence>
<dbReference type="STRING" id="1612308.SAMN05444581_11150"/>
<dbReference type="SUPFAM" id="SSF53383">
    <property type="entry name" value="PLP-dependent transferases"/>
    <property type="match status" value="1"/>
</dbReference>
<dbReference type="Gene3D" id="3.90.1150.10">
    <property type="entry name" value="Aspartate Aminotransferase, domain 1"/>
    <property type="match status" value="1"/>
</dbReference>
<dbReference type="InterPro" id="IPR015421">
    <property type="entry name" value="PyrdxlP-dep_Trfase_major"/>
</dbReference>
<reference evidence="1 2" key="1">
    <citation type="submission" date="2016-10" db="EMBL/GenBank/DDBJ databases">
        <authorList>
            <person name="de Groot N.N."/>
        </authorList>
    </citation>
    <scope>NUCLEOTIDE SEQUENCE [LARGE SCALE GENOMIC DNA]</scope>
    <source>
        <strain evidence="1 2">NE2</strain>
    </source>
</reference>
<dbReference type="AlphaFoldDB" id="A0A1I4ASK5"/>
<accession>A0A1I4ASK5</accession>
<keyword evidence="2" id="KW-1185">Reference proteome</keyword>
<sequence length="139" mass="15552">MAMLAEAVIFFDRRLATDFAYIRKRAGQLASKQRYISAQLLALIEDGLWLRNAAIANSAAKRLADALRHIPQVKMHFPADANVLFVEMPKALADSLLANGHEFYHWPLLGQDVYRLVASFNTTESEVDSFVDDCKAIGL</sequence>
<dbReference type="RefSeq" id="WP_244532314.1">
    <property type="nucleotide sequence ID" value="NZ_FOSN01000011.1"/>
</dbReference>
<dbReference type="EMBL" id="FOSN01000011">
    <property type="protein sequence ID" value="SFK58636.1"/>
    <property type="molecule type" value="Genomic_DNA"/>
</dbReference>
<organism evidence="1 2">
    <name type="scientific">Methylocapsa palsarum</name>
    <dbReference type="NCBI Taxonomy" id="1612308"/>
    <lineage>
        <taxon>Bacteria</taxon>
        <taxon>Pseudomonadati</taxon>
        <taxon>Pseudomonadota</taxon>
        <taxon>Alphaproteobacteria</taxon>
        <taxon>Hyphomicrobiales</taxon>
        <taxon>Beijerinckiaceae</taxon>
        <taxon>Methylocapsa</taxon>
    </lineage>
</organism>
<dbReference type="InterPro" id="IPR015424">
    <property type="entry name" value="PyrdxlP-dep_Trfase"/>
</dbReference>
<proteinExistence type="predicted"/>
<protein>
    <submittedName>
        <fullName evidence="1">Threonine aldolase</fullName>
    </submittedName>
</protein>